<reference evidence="1 2" key="2">
    <citation type="journal article" date="2017" name="Genome Announc.">
        <title>Draft genome sequence of Aquitalea magnusonii strain H3, a plant growth-promoting bacterium of duckweed Lemna minor.</title>
        <authorList>
            <person name="Ishizawa H."/>
            <person name="Kuroda M."/>
            <person name="Ike M."/>
        </authorList>
    </citation>
    <scope>NUCLEOTIDE SEQUENCE [LARGE SCALE GENOMIC DNA]</scope>
    <source>
        <strain evidence="1 2">H3</strain>
    </source>
</reference>
<name>A0A3G9GF08_9NEIS</name>
<reference evidence="2" key="1">
    <citation type="journal article" date="2017" name="Biotechnol. Biofuels">
        <title>Evaluation of environmental bacterial communities as a factor affecting the growth of duckweed Lemna minor.</title>
        <authorList>
            <person name="Ishizawa H."/>
            <person name="Kuroda M."/>
            <person name="Morikawa M."/>
            <person name="Ike M."/>
        </authorList>
    </citation>
    <scope>NUCLEOTIDE SEQUENCE [LARGE SCALE GENOMIC DNA]</scope>
    <source>
        <strain evidence="2">H3</strain>
    </source>
</reference>
<dbReference type="AlphaFoldDB" id="A0A3G9GF08"/>
<dbReference type="KEGG" id="amah:DLM_1610"/>
<dbReference type="EMBL" id="AP018823">
    <property type="protein sequence ID" value="BBF85229.1"/>
    <property type="molecule type" value="Genomic_DNA"/>
</dbReference>
<gene>
    <name evidence="1" type="ORF">DLM_1610</name>
</gene>
<protein>
    <submittedName>
        <fullName evidence="1">Uncharacterized protein</fullName>
    </submittedName>
</protein>
<evidence type="ECO:0000313" key="1">
    <source>
        <dbReference type="EMBL" id="BBF85229.1"/>
    </source>
</evidence>
<accession>A0A3G9GF08</accession>
<proteinExistence type="predicted"/>
<keyword evidence="2" id="KW-1185">Reference proteome</keyword>
<evidence type="ECO:0000313" key="2">
    <source>
        <dbReference type="Proteomes" id="UP000198290"/>
    </source>
</evidence>
<dbReference type="InterPro" id="IPR045445">
    <property type="entry name" value="DUF6502"/>
</dbReference>
<dbReference type="Pfam" id="PF20112">
    <property type="entry name" value="DUF6502"/>
    <property type="match status" value="1"/>
</dbReference>
<organism evidence="1 2">
    <name type="scientific">Aquitalea magnusonii</name>
    <dbReference type="NCBI Taxonomy" id="332411"/>
    <lineage>
        <taxon>Bacteria</taxon>
        <taxon>Pseudomonadati</taxon>
        <taxon>Pseudomonadota</taxon>
        <taxon>Betaproteobacteria</taxon>
        <taxon>Neisseriales</taxon>
        <taxon>Chromobacteriaceae</taxon>
        <taxon>Aquitalea</taxon>
    </lineage>
</organism>
<reference evidence="2" key="3">
    <citation type="journal article" date="2017" name="Plant Physiol. Biochem.">
        <title>Differential oxidative and antioxidative response of duckweed Lemna minor toward plant growth promoting/inhibiting bacteria.</title>
        <authorList>
            <person name="Ishizawa H."/>
            <person name="Kuroda M."/>
            <person name="Morikawa M."/>
            <person name="Ike M."/>
        </authorList>
    </citation>
    <scope>NUCLEOTIDE SEQUENCE [LARGE SCALE GENOMIC DNA]</scope>
    <source>
        <strain evidence="2">H3</strain>
    </source>
</reference>
<dbReference type="Proteomes" id="UP000198290">
    <property type="component" value="Chromosome"/>
</dbReference>
<sequence length="244" mass="27411">MSYPLQIELLKASYVHVADRHFRLQGKAQTDSRISLITGVHRKDVKRLRSDGPKPAALDAPLAAQVLGRWTGDARYLDEQQQARVLPRFARPGHEVSFETLVQSVSKDIRPRALLDEWLNAGVVSLDENDGVHLHASTAVPLASTQDKLEFMGRNVHDHLAAIGANLREMPSPFMERCVFYDGLTPEQISVLQAVATQRAMDALHEVNRLAQQMLESNGDEVEQGERFNFGVYFYHEASDEQAR</sequence>